<accession>A0A0A9DZZ2</accession>
<reference evidence="1" key="2">
    <citation type="journal article" date="2015" name="Data Brief">
        <title>Shoot transcriptome of the giant reed, Arundo donax.</title>
        <authorList>
            <person name="Barrero R.A."/>
            <person name="Guerrero F.D."/>
            <person name="Moolhuijzen P."/>
            <person name="Goolsby J.A."/>
            <person name="Tidwell J."/>
            <person name="Bellgard S.E."/>
            <person name="Bellgard M.I."/>
        </authorList>
    </citation>
    <scope>NUCLEOTIDE SEQUENCE</scope>
    <source>
        <tissue evidence="1">Shoot tissue taken approximately 20 cm above the soil surface</tissue>
    </source>
</reference>
<sequence>MFVAVQFMLKGPSMLQYFCTGRYNQRIVRESMIWMMSCEKATCDELLVITCS</sequence>
<protein>
    <submittedName>
        <fullName evidence="1">Dihydrodipicolinate reductase</fullName>
    </submittedName>
</protein>
<dbReference type="AlphaFoldDB" id="A0A0A9DZZ2"/>
<name>A0A0A9DZZ2_ARUDO</name>
<proteinExistence type="predicted"/>
<organism evidence="1">
    <name type="scientific">Arundo donax</name>
    <name type="common">Giant reed</name>
    <name type="synonym">Donax arundinaceus</name>
    <dbReference type="NCBI Taxonomy" id="35708"/>
    <lineage>
        <taxon>Eukaryota</taxon>
        <taxon>Viridiplantae</taxon>
        <taxon>Streptophyta</taxon>
        <taxon>Embryophyta</taxon>
        <taxon>Tracheophyta</taxon>
        <taxon>Spermatophyta</taxon>
        <taxon>Magnoliopsida</taxon>
        <taxon>Liliopsida</taxon>
        <taxon>Poales</taxon>
        <taxon>Poaceae</taxon>
        <taxon>PACMAD clade</taxon>
        <taxon>Arundinoideae</taxon>
        <taxon>Arundineae</taxon>
        <taxon>Arundo</taxon>
    </lineage>
</organism>
<dbReference type="EMBL" id="GBRH01206650">
    <property type="protein sequence ID" value="JAD91245.1"/>
    <property type="molecule type" value="Transcribed_RNA"/>
</dbReference>
<reference evidence="1" key="1">
    <citation type="submission" date="2014-09" db="EMBL/GenBank/DDBJ databases">
        <authorList>
            <person name="Magalhaes I.L.F."/>
            <person name="Oliveira U."/>
            <person name="Santos F.R."/>
            <person name="Vidigal T.H.D.A."/>
            <person name="Brescovit A.D."/>
            <person name="Santos A.J."/>
        </authorList>
    </citation>
    <scope>NUCLEOTIDE SEQUENCE</scope>
    <source>
        <tissue evidence="1">Shoot tissue taken approximately 20 cm above the soil surface</tissue>
    </source>
</reference>
<evidence type="ECO:0000313" key="1">
    <source>
        <dbReference type="EMBL" id="JAD91245.1"/>
    </source>
</evidence>